<evidence type="ECO:0000259" key="2">
    <source>
        <dbReference type="PROSITE" id="PS50110"/>
    </source>
</evidence>
<name>A0ABR9AKJ0_9BACT</name>
<dbReference type="InterPro" id="IPR011006">
    <property type="entry name" value="CheY-like_superfamily"/>
</dbReference>
<comment type="caution">
    <text evidence="3">The sequence shown here is derived from an EMBL/GenBank/DDBJ whole genome shotgun (WGS) entry which is preliminary data.</text>
</comment>
<dbReference type="SUPFAM" id="SSF52172">
    <property type="entry name" value="CheY-like"/>
    <property type="match status" value="1"/>
</dbReference>
<dbReference type="Gene3D" id="3.40.50.2300">
    <property type="match status" value="1"/>
</dbReference>
<accession>A0ABR9AKJ0</accession>
<sequence>MLKVIIVEKDTNFSNNIHEILNLHKFDIREVNRIDAVEAEIVEFMPDLLIVSVNWDFKSSGIDLVKKFRKGYNIPVLLINDFYTQVDDSIDLSKISNSEAINKPFKTRDFLAAIDRLLNKK</sequence>
<organism evidence="3 4">
    <name type="scientific">Echinicola arenosa</name>
    <dbReference type="NCBI Taxonomy" id="2774144"/>
    <lineage>
        <taxon>Bacteria</taxon>
        <taxon>Pseudomonadati</taxon>
        <taxon>Bacteroidota</taxon>
        <taxon>Cytophagia</taxon>
        <taxon>Cytophagales</taxon>
        <taxon>Cyclobacteriaceae</taxon>
        <taxon>Echinicola</taxon>
    </lineage>
</organism>
<evidence type="ECO:0000256" key="1">
    <source>
        <dbReference type="PROSITE-ProRule" id="PRU00169"/>
    </source>
</evidence>
<proteinExistence type="predicted"/>
<keyword evidence="4" id="KW-1185">Reference proteome</keyword>
<dbReference type="InterPro" id="IPR001789">
    <property type="entry name" value="Sig_transdc_resp-reg_receiver"/>
</dbReference>
<feature type="domain" description="Response regulatory" evidence="2">
    <location>
        <begin position="3"/>
        <end position="118"/>
    </location>
</feature>
<dbReference type="RefSeq" id="WP_192010222.1">
    <property type="nucleotide sequence ID" value="NZ_JACYTQ010000003.1"/>
</dbReference>
<evidence type="ECO:0000313" key="3">
    <source>
        <dbReference type="EMBL" id="MBD8489345.1"/>
    </source>
</evidence>
<dbReference type="Pfam" id="PF00072">
    <property type="entry name" value="Response_reg"/>
    <property type="match status" value="1"/>
</dbReference>
<protein>
    <submittedName>
        <fullName evidence="3">Response regulator transcription factor</fullName>
    </submittedName>
</protein>
<dbReference type="Proteomes" id="UP000647133">
    <property type="component" value="Unassembled WGS sequence"/>
</dbReference>
<evidence type="ECO:0000313" key="4">
    <source>
        <dbReference type="Proteomes" id="UP000647133"/>
    </source>
</evidence>
<comment type="caution">
    <text evidence="1">Lacks conserved residue(s) required for the propagation of feature annotation.</text>
</comment>
<gene>
    <name evidence="3" type="ORF">IFO69_11375</name>
</gene>
<dbReference type="EMBL" id="JACYTQ010000003">
    <property type="protein sequence ID" value="MBD8489345.1"/>
    <property type="molecule type" value="Genomic_DNA"/>
</dbReference>
<dbReference type="PROSITE" id="PS50110">
    <property type="entry name" value="RESPONSE_REGULATORY"/>
    <property type="match status" value="1"/>
</dbReference>
<reference evidence="3 4" key="1">
    <citation type="submission" date="2020-09" db="EMBL/GenBank/DDBJ databases">
        <title>Echinicola sp. CAU 1574 isolated from sand of Sido Beach.</title>
        <authorList>
            <person name="Kim W."/>
        </authorList>
    </citation>
    <scope>NUCLEOTIDE SEQUENCE [LARGE SCALE GENOMIC DNA]</scope>
    <source>
        <strain evidence="3 4">CAU 1574</strain>
    </source>
</reference>